<organism evidence="1 2">
    <name type="scientific">Mesorhizobium marinum</name>
    <dbReference type="NCBI Taxonomy" id="3228790"/>
    <lineage>
        <taxon>Bacteria</taxon>
        <taxon>Pseudomonadati</taxon>
        <taxon>Pseudomonadota</taxon>
        <taxon>Alphaproteobacteria</taxon>
        <taxon>Hyphomicrobiales</taxon>
        <taxon>Phyllobacteriaceae</taxon>
        <taxon>Mesorhizobium</taxon>
    </lineage>
</organism>
<evidence type="ECO:0008006" key="3">
    <source>
        <dbReference type="Google" id="ProtNLM"/>
    </source>
</evidence>
<protein>
    <recommendedName>
        <fullName evidence="3">Sugar ABC transporter substrate-binding protein</fullName>
    </recommendedName>
</protein>
<reference evidence="1 2" key="1">
    <citation type="submission" date="2024-06" db="EMBL/GenBank/DDBJ databases">
        <authorList>
            <person name="Tuo L."/>
        </authorList>
    </citation>
    <scope>NUCLEOTIDE SEQUENCE [LARGE SCALE GENOMIC DNA]</scope>
    <source>
        <strain evidence="1 2">ZMM04-5</strain>
    </source>
</reference>
<gene>
    <name evidence="1" type="ORF">ABUE31_08870</name>
</gene>
<keyword evidence="2" id="KW-1185">Reference proteome</keyword>
<dbReference type="Proteomes" id="UP001556196">
    <property type="component" value="Unassembled WGS sequence"/>
</dbReference>
<comment type="caution">
    <text evidence="1">The sequence shown here is derived from an EMBL/GenBank/DDBJ whole genome shotgun (WGS) entry which is preliminary data.</text>
</comment>
<evidence type="ECO:0000313" key="1">
    <source>
        <dbReference type="EMBL" id="MEW9806092.1"/>
    </source>
</evidence>
<sequence length="152" mass="16185">MIVGGSNAQTSKYGSEAGWDIFVNDNMGPGCLVAKKLSDEVQLEMGIDATGAQRIGYMALYTKADSDVGQGDLLKVIFDVDGERFSGTATGQQMPGFRGGVVPVNNVDFIYDLAKKMTLTIMPEGREPIVVSLVGTDAAFKSLRACQQAKNP</sequence>
<evidence type="ECO:0000313" key="2">
    <source>
        <dbReference type="Proteomes" id="UP001556196"/>
    </source>
</evidence>
<proteinExistence type="predicted"/>
<name>A0ABV3R0M7_9HYPH</name>
<accession>A0ABV3R0M7</accession>
<dbReference type="EMBL" id="JBFOCI010000002">
    <property type="protein sequence ID" value="MEW9806092.1"/>
    <property type="molecule type" value="Genomic_DNA"/>
</dbReference>